<dbReference type="OrthoDB" id="7159482at2"/>
<gene>
    <name evidence="1" type="ORF">FKG95_11125</name>
</gene>
<accession>A0A545TU64</accession>
<dbReference type="InterPro" id="IPR021252">
    <property type="entry name" value="DUF2794"/>
</dbReference>
<dbReference type="RefSeq" id="WP_142896415.1">
    <property type="nucleotide sequence ID" value="NZ_ML660054.1"/>
</dbReference>
<organism evidence="1 2">
    <name type="scientific">Denitrobaculum tricleocarpae</name>
    <dbReference type="NCBI Taxonomy" id="2591009"/>
    <lineage>
        <taxon>Bacteria</taxon>
        <taxon>Pseudomonadati</taxon>
        <taxon>Pseudomonadota</taxon>
        <taxon>Alphaproteobacteria</taxon>
        <taxon>Rhodospirillales</taxon>
        <taxon>Rhodospirillaceae</taxon>
        <taxon>Denitrobaculum</taxon>
    </lineage>
</organism>
<name>A0A545TU64_9PROT</name>
<dbReference type="Pfam" id="PF10984">
    <property type="entry name" value="DUF2794"/>
    <property type="match status" value="1"/>
</dbReference>
<protein>
    <submittedName>
        <fullName evidence="1">DUF2794 domain-containing protein</fullName>
    </submittedName>
</protein>
<dbReference type="EMBL" id="VHSH01000003">
    <property type="protein sequence ID" value="TQV80701.1"/>
    <property type="molecule type" value="Genomic_DNA"/>
</dbReference>
<keyword evidence="2" id="KW-1185">Reference proteome</keyword>
<evidence type="ECO:0000313" key="1">
    <source>
        <dbReference type="EMBL" id="TQV80701.1"/>
    </source>
</evidence>
<evidence type="ECO:0000313" key="2">
    <source>
        <dbReference type="Proteomes" id="UP000315252"/>
    </source>
</evidence>
<proteinExistence type="predicted"/>
<comment type="caution">
    <text evidence="1">The sequence shown here is derived from an EMBL/GenBank/DDBJ whole genome shotgun (WGS) entry which is preliminary data.</text>
</comment>
<reference evidence="1 2" key="1">
    <citation type="submission" date="2019-06" db="EMBL/GenBank/DDBJ databases">
        <title>Whole genome sequence for Rhodospirillaceae sp. R148.</title>
        <authorList>
            <person name="Wang G."/>
        </authorList>
    </citation>
    <scope>NUCLEOTIDE SEQUENCE [LARGE SCALE GENOMIC DNA]</scope>
    <source>
        <strain evidence="1 2">R148</strain>
    </source>
</reference>
<dbReference type="Proteomes" id="UP000315252">
    <property type="component" value="Unassembled WGS sequence"/>
</dbReference>
<sequence>MAELYRFDERRGKGKTTFFDRQELGQLLNLYSRRVASGEWRDYAIDQDSGGATFSVFRHTLDSPLFSIAKRIAGRGRNKEYVVYSGRRQLKRAQTMSEALAILEKKPRVIS</sequence>
<dbReference type="AlphaFoldDB" id="A0A545TU64"/>